<name>A0A7W7Q4G6_9PSEU</name>
<dbReference type="PANTHER" id="PTHR36179">
    <property type="entry name" value="LUD_DOM DOMAIN-CONTAINING PROTEIN"/>
    <property type="match status" value="1"/>
</dbReference>
<protein>
    <recommendedName>
        <fullName evidence="1">LUD domain-containing protein</fullName>
    </recommendedName>
</protein>
<gene>
    <name evidence="2" type="ORF">FHR82_002873</name>
</gene>
<reference evidence="2 3" key="1">
    <citation type="submission" date="2020-08" db="EMBL/GenBank/DDBJ databases">
        <title>Genomic Encyclopedia of Type Strains, Phase III (KMG-III): the genomes of soil and plant-associated and newly described type strains.</title>
        <authorList>
            <person name="Whitman W."/>
        </authorList>
    </citation>
    <scope>NUCLEOTIDE SEQUENCE [LARGE SCALE GENOMIC DNA]</scope>
    <source>
        <strain evidence="2 3">CECT 8960</strain>
    </source>
</reference>
<evidence type="ECO:0000313" key="2">
    <source>
        <dbReference type="EMBL" id="MBB4906653.1"/>
    </source>
</evidence>
<comment type="caution">
    <text evidence="2">The sequence shown here is derived from an EMBL/GenBank/DDBJ whole genome shotgun (WGS) entry which is preliminary data.</text>
</comment>
<dbReference type="EMBL" id="JACHJQ010000003">
    <property type="protein sequence ID" value="MBB4906653.1"/>
    <property type="molecule type" value="Genomic_DNA"/>
</dbReference>
<dbReference type="Pfam" id="PF02589">
    <property type="entry name" value="LUD_dom"/>
    <property type="match status" value="1"/>
</dbReference>
<organism evidence="2 3">
    <name type="scientific">Actinophytocola algeriensis</name>
    <dbReference type="NCBI Taxonomy" id="1768010"/>
    <lineage>
        <taxon>Bacteria</taxon>
        <taxon>Bacillati</taxon>
        <taxon>Actinomycetota</taxon>
        <taxon>Actinomycetes</taxon>
        <taxon>Pseudonocardiales</taxon>
        <taxon>Pseudonocardiaceae</taxon>
    </lineage>
</organism>
<accession>A0A7W7Q4G6</accession>
<evidence type="ECO:0000259" key="1">
    <source>
        <dbReference type="Pfam" id="PF02589"/>
    </source>
</evidence>
<keyword evidence="3" id="KW-1185">Reference proteome</keyword>
<feature type="domain" description="LUD" evidence="1">
    <location>
        <begin position="26"/>
        <end position="173"/>
    </location>
</feature>
<dbReference type="InterPro" id="IPR003741">
    <property type="entry name" value="LUD_dom"/>
</dbReference>
<dbReference type="AlphaFoldDB" id="A0A7W7Q4G6"/>
<evidence type="ECO:0000313" key="3">
    <source>
        <dbReference type="Proteomes" id="UP000520767"/>
    </source>
</evidence>
<proteinExistence type="predicted"/>
<dbReference type="PANTHER" id="PTHR36179:SF2">
    <property type="entry name" value="LUD DOMAIN-CONTAINING PROTEIN"/>
    <property type="match status" value="1"/>
</dbReference>
<sequence>MTIEATADPLHVDEAFARPADHEAISRAAKGLSERNYTTHVVDTVAAARALVRDLLPRDKAIFTANSESVRLSGLGADIDEGGEFVSVRAKLAGADPADIRAQITMGATPDVILGSVHAVTEDGLLVVTSFSGSQLGPYAAGAEQVVYLVGAQKVVPDLDTALRRVRTHSLPIVRNVMRERGTDSFMGKTLILEREFLDDRATVVLTREAIGF</sequence>
<dbReference type="RefSeq" id="WP_184810837.1">
    <property type="nucleotide sequence ID" value="NZ_JACHJQ010000003.1"/>
</dbReference>
<dbReference type="Proteomes" id="UP000520767">
    <property type="component" value="Unassembled WGS sequence"/>
</dbReference>